<comment type="caution">
    <text evidence="3">The sequence shown here is derived from an EMBL/GenBank/DDBJ whole genome shotgun (WGS) entry which is preliminary data.</text>
</comment>
<dbReference type="Pfam" id="PF02519">
    <property type="entry name" value="Auxin_inducible"/>
    <property type="match status" value="1"/>
</dbReference>
<organism evidence="3 4">
    <name type="scientific">Lupinus albus</name>
    <name type="common">White lupine</name>
    <name type="synonym">Lupinus termis</name>
    <dbReference type="NCBI Taxonomy" id="3870"/>
    <lineage>
        <taxon>Eukaryota</taxon>
        <taxon>Viridiplantae</taxon>
        <taxon>Streptophyta</taxon>
        <taxon>Embryophyta</taxon>
        <taxon>Tracheophyta</taxon>
        <taxon>Spermatophyta</taxon>
        <taxon>Magnoliopsida</taxon>
        <taxon>eudicotyledons</taxon>
        <taxon>Gunneridae</taxon>
        <taxon>Pentapetalae</taxon>
        <taxon>rosids</taxon>
        <taxon>fabids</taxon>
        <taxon>Fabales</taxon>
        <taxon>Fabaceae</taxon>
        <taxon>Papilionoideae</taxon>
        <taxon>50 kb inversion clade</taxon>
        <taxon>genistoids sensu lato</taxon>
        <taxon>core genistoids</taxon>
        <taxon>Genisteae</taxon>
        <taxon>Lupinus</taxon>
    </lineage>
</organism>
<reference evidence="4" key="1">
    <citation type="journal article" date="2020" name="Nat. Commun.">
        <title>Genome sequence of the cluster root forming white lupin.</title>
        <authorList>
            <person name="Hufnagel B."/>
            <person name="Marques A."/>
            <person name="Soriano A."/>
            <person name="Marques L."/>
            <person name="Divol F."/>
            <person name="Doumas P."/>
            <person name="Sallet E."/>
            <person name="Mancinotti D."/>
            <person name="Carrere S."/>
            <person name="Marande W."/>
            <person name="Arribat S."/>
            <person name="Keller J."/>
            <person name="Huneau C."/>
            <person name="Blein T."/>
            <person name="Aime D."/>
            <person name="Laguerre M."/>
            <person name="Taylor J."/>
            <person name="Schubert V."/>
            <person name="Nelson M."/>
            <person name="Geu-Flores F."/>
            <person name="Crespi M."/>
            <person name="Gallardo-Guerrero K."/>
            <person name="Delaux P.-M."/>
            <person name="Salse J."/>
            <person name="Berges H."/>
            <person name="Guyot R."/>
            <person name="Gouzy J."/>
            <person name="Peret B."/>
        </authorList>
    </citation>
    <scope>NUCLEOTIDE SEQUENCE [LARGE SCALE GENOMIC DNA]</scope>
    <source>
        <strain evidence="4">cv. Amiga</strain>
    </source>
</reference>
<dbReference type="Proteomes" id="UP000447434">
    <property type="component" value="Chromosome 4"/>
</dbReference>
<dbReference type="EMBL" id="WOCE01000004">
    <property type="protein sequence ID" value="KAE9615301.1"/>
    <property type="molecule type" value="Genomic_DNA"/>
</dbReference>
<evidence type="ECO:0000313" key="3">
    <source>
        <dbReference type="EMBL" id="KAE9615301.1"/>
    </source>
</evidence>
<gene>
    <name evidence="3" type="ORF">Lalb_Chr04g0253791</name>
</gene>
<dbReference type="InterPro" id="IPR003676">
    <property type="entry name" value="SAUR_fam"/>
</dbReference>
<evidence type="ECO:0000256" key="1">
    <source>
        <dbReference type="ARBA" id="ARBA00006974"/>
    </source>
</evidence>
<name>A0A6A4QMS0_LUPAL</name>
<dbReference type="AlphaFoldDB" id="A0A6A4QMS0"/>
<protein>
    <submittedName>
        <fullName evidence="3">Putative small auxin-up RNA</fullName>
    </submittedName>
</protein>
<evidence type="ECO:0000313" key="4">
    <source>
        <dbReference type="Proteomes" id="UP000447434"/>
    </source>
</evidence>
<dbReference type="OrthoDB" id="1924524at2759"/>
<sequence>MAKLGMLTKLKSAIKRWPSLTKLSRNNSSVSAASTDSSNKGTTTATTTTSSSSSNEEQQHRVLHTVYVGKSRRQYLVNSDIIDHPVFQKLVDKSCSDSEDVFVSCEVVLFEHLLWMLESNETQMGSMDELVEFYNCAC</sequence>
<feature type="region of interest" description="Disordered" evidence="2">
    <location>
        <begin position="28"/>
        <end position="60"/>
    </location>
</feature>
<dbReference type="GO" id="GO:0009733">
    <property type="term" value="P:response to auxin"/>
    <property type="evidence" value="ECO:0007669"/>
    <property type="project" value="InterPro"/>
</dbReference>
<accession>A0A6A4QMS0</accession>
<proteinExistence type="inferred from homology"/>
<feature type="compositionally biased region" description="Low complexity" evidence="2">
    <location>
        <begin position="28"/>
        <end position="54"/>
    </location>
</feature>
<keyword evidence="4" id="KW-1185">Reference proteome</keyword>
<dbReference type="PANTHER" id="PTHR35296:SF8">
    <property type="entry name" value="SMALL AUXIN-UP RNA-RELATED"/>
    <property type="match status" value="1"/>
</dbReference>
<comment type="similarity">
    <text evidence="1">Belongs to the ARG7 family.</text>
</comment>
<evidence type="ECO:0000256" key="2">
    <source>
        <dbReference type="SAM" id="MobiDB-lite"/>
    </source>
</evidence>
<dbReference type="PANTHER" id="PTHR35296">
    <property type="entry name" value="EXPRESSED PROTEIN"/>
    <property type="match status" value="1"/>
</dbReference>